<sequence>MDDYKGLSDKVFLDFFRVDLFSRTELDQYFYPHEIYHEFDVLDFHLEHCKKILYNFILESVFEAGWVKDFEIKEKDALKMREKIWQGIQDDLENIINEYLTIIKIKPINL</sequence>
<dbReference type="EMBL" id="JBHSFY010000005">
    <property type="protein sequence ID" value="MFC4477406.1"/>
    <property type="molecule type" value="Genomic_DNA"/>
</dbReference>
<evidence type="ECO:0000313" key="1">
    <source>
        <dbReference type="EMBL" id="MFC4477406.1"/>
    </source>
</evidence>
<dbReference type="Proteomes" id="UP001596003">
    <property type="component" value="Unassembled WGS sequence"/>
</dbReference>
<reference evidence="2" key="1">
    <citation type="journal article" date="2019" name="Int. J. Syst. Evol. Microbiol.">
        <title>The Global Catalogue of Microorganisms (GCM) 10K type strain sequencing project: providing services to taxonomists for standard genome sequencing and annotation.</title>
        <authorList>
            <consortium name="The Broad Institute Genomics Platform"/>
            <consortium name="The Broad Institute Genome Sequencing Center for Infectious Disease"/>
            <person name="Wu L."/>
            <person name="Ma J."/>
        </authorList>
    </citation>
    <scope>NUCLEOTIDE SEQUENCE [LARGE SCALE GENOMIC DNA]</scope>
    <source>
        <strain evidence="2">NBRC 103627</strain>
    </source>
</reference>
<name>A0ABV8ZBH9_9FLAO</name>
<organism evidence="1 2">
    <name type="scientific">Flavobacterium chungangensis</name>
    <dbReference type="NCBI Taxonomy" id="2708132"/>
    <lineage>
        <taxon>Bacteria</taxon>
        <taxon>Pseudomonadati</taxon>
        <taxon>Bacteroidota</taxon>
        <taxon>Flavobacteriia</taxon>
        <taxon>Flavobacteriales</taxon>
        <taxon>Flavobacteriaceae</taxon>
        <taxon>Flavobacterium</taxon>
    </lineage>
</organism>
<gene>
    <name evidence="1" type="ORF">ACFO3N_10070</name>
</gene>
<protein>
    <submittedName>
        <fullName evidence="1">Uncharacterized protein</fullName>
    </submittedName>
</protein>
<evidence type="ECO:0000313" key="2">
    <source>
        <dbReference type="Proteomes" id="UP001596003"/>
    </source>
</evidence>
<dbReference type="RefSeq" id="WP_379797382.1">
    <property type="nucleotide sequence ID" value="NZ_JBHSFY010000005.1"/>
</dbReference>
<accession>A0ABV8ZBH9</accession>
<comment type="caution">
    <text evidence="1">The sequence shown here is derived from an EMBL/GenBank/DDBJ whole genome shotgun (WGS) entry which is preliminary data.</text>
</comment>
<keyword evidence="2" id="KW-1185">Reference proteome</keyword>
<proteinExistence type="predicted"/>